<protein>
    <submittedName>
        <fullName evidence="1">Uncharacterized protein</fullName>
    </submittedName>
</protein>
<reference evidence="1 2" key="1">
    <citation type="submission" date="2020-03" db="EMBL/GenBank/DDBJ databases">
        <title>Whole genome shotgun sequence of Phytohabitans rumicis NBRC 108638.</title>
        <authorList>
            <person name="Komaki H."/>
            <person name="Tamura T."/>
        </authorList>
    </citation>
    <scope>NUCLEOTIDE SEQUENCE [LARGE SCALE GENOMIC DNA]</scope>
    <source>
        <strain evidence="1 2">NBRC 108638</strain>
    </source>
</reference>
<accession>A0A6V8LCA1</accession>
<comment type="caution">
    <text evidence="1">The sequence shown here is derived from an EMBL/GenBank/DDBJ whole genome shotgun (WGS) entry which is preliminary data.</text>
</comment>
<dbReference type="EMBL" id="BLPG01000001">
    <property type="protein sequence ID" value="GFJ90315.1"/>
    <property type="molecule type" value="Genomic_DNA"/>
</dbReference>
<sequence>MSRALPPPTRFTDAEKINPFQLLINLHDHTLDHAPDPTPDGVLAELALAAAVVAWWSRWQPITIHAALRAGATVTDVAAATGLDTGEVVRRWTRWADVQTKLVIAGRPSVNPDEVRTIQQRIREEVHP</sequence>
<proteinExistence type="predicted"/>
<dbReference type="AlphaFoldDB" id="A0A6V8LCA1"/>
<keyword evidence="2" id="KW-1185">Reference proteome</keyword>
<organism evidence="1 2">
    <name type="scientific">Phytohabitans rumicis</name>
    <dbReference type="NCBI Taxonomy" id="1076125"/>
    <lineage>
        <taxon>Bacteria</taxon>
        <taxon>Bacillati</taxon>
        <taxon>Actinomycetota</taxon>
        <taxon>Actinomycetes</taxon>
        <taxon>Micromonosporales</taxon>
        <taxon>Micromonosporaceae</taxon>
    </lineage>
</organism>
<evidence type="ECO:0000313" key="1">
    <source>
        <dbReference type="EMBL" id="GFJ90315.1"/>
    </source>
</evidence>
<name>A0A6V8LCA1_9ACTN</name>
<reference evidence="1 2" key="2">
    <citation type="submission" date="2020-03" db="EMBL/GenBank/DDBJ databases">
        <authorList>
            <person name="Ichikawa N."/>
            <person name="Kimura A."/>
            <person name="Kitahashi Y."/>
            <person name="Uohara A."/>
        </authorList>
    </citation>
    <scope>NUCLEOTIDE SEQUENCE [LARGE SCALE GENOMIC DNA]</scope>
    <source>
        <strain evidence="1 2">NBRC 108638</strain>
    </source>
</reference>
<dbReference type="Proteomes" id="UP000482960">
    <property type="component" value="Unassembled WGS sequence"/>
</dbReference>
<gene>
    <name evidence="1" type="ORF">Prum_039570</name>
</gene>
<dbReference type="RefSeq" id="WP_173077687.1">
    <property type="nucleotide sequence ID" value="NZ_BAABJB010000024.1"/>
</dbReference>
<evidence type="ECO:0000313" key="2">
    <source>
        <dbReference type="Proteomes" id="UP000482960"/>
    </source>
</evidence>